<evidence type="ECO:0000256" key="2">
    <source>
        <dbReference type="ARBA" id="ARBA00007441"/>
    </source>
</evidence>
<keyword evidence="3 6" id="KW-0032">Aminotransferase</keyword>
<dbReference type="Gene3D" id="3.40.640.10">
    <property type="entry name" value="Type I PLP-dependent aspartate aminotransferase-like (Major domain)"/>
    <property type="match status" value="1"/>
</dbReference>
<accession>A0A3N1HAJ3</accession>
<evidence type="ECO:0000256" key="1">
    <source>
        <dbReference type="ARBA" id="ARBA00001933"/>
    </source>
</evidence>
<dbReference type="PANTHER" id="PTHR46383">
    <property type="entry name" value="ASPARTATE AMINOTRANSFERASE"/>
    <property type="match status" value="1"/>
</dbReference>
<dbReference type="Proteomes" id="UP000268727">
    <property type="component" value="Unassembled WGS sequence"/>
</dbReference>
<feature type="domain" description="Aminotransferase class I/classII large" evidence="7">
    <location>
        <begin position="79"/>
        <end position="425"/>
    </location>
</feature>
<evidence type="ECO:0000256" key="3">
    <source>
        <dbReference type="ARBA" id="ARBA00022576"/>
    </source>
</evidence>
<dbReference type="GO" id="GO:0030170">
    <property type="term" value="F:pyridoxal phosphate binding"/>
    <property type="evidence" value="ECO:0007669"/>
    <property type="project" value="InterPro"/>
</dbReference>
<comment type="caution">
    <text evidence="8">The sequence shown here is derived from an EMBL/GenBank/DDBJ whole genome shotgun (WGS) entry which is preliminary data.</text>
</comment>
<dbReference type="GO" id="GO:0006520">
    <property type="term" value="P:amino acid metabolic process"/>
    <property type="evidence" value="ECO:0007669"/>
    <property type="project" value="InterPro"/>
</dbReference>
<keyword evidence="4 6" id="KW-0808">Transferase</keyword>
<evidence type="ECO:0000256" key="4">
    <source>
        <dbReference type="ARBA" id="ARBA00022679"/>
    </source>
</evidence>
<dbReference type="InterPro" id="IPR050596">
    <property type="entry name" value="AspAT/PAT-like"/>
</dbReference>
<organism evidence="8 9">
    <name type="scientific">Saccharothrix texasensis</name>
    <dbReference type="NCBI Taxonomy" id="103734"/>
    <lineage>
        <taxon>Bacteria</taxon>
        <taxon>Bacillati</taxon>
        <taxon>Actinomycetota</taxon>
        <taxon>Actinomycetes</taxon>
        <taxon>Pseudonocardiales</taxon>
        <taxon>Pseudonocardiaceae</taxon>
        <taxon>Saccharothrix</taxon>
    </lineage>
</organism>
<keyword evidence="9" id="KW-1185">Reference proteome</keyword>
<evidence type="ECO:0000313" key="9">
    <source>
        <dbReference type="Proteomes" id="UP000268727"/>
    </source>
</evidence>
<dbReference type="PANTHER" id="PTHR46383:SF2">
    <property type="entry name" value="AMINOTRANSFERASE"/>
    <property type="match status" value="1"/>
</dbReference>
<dbReference type="Pfam" id="PF00155">
    <property type="entry name" value="Aminotran_1_2"/>
    <property type="match status" value="1"/>
</dbReference>
<proteinExistence type="inferred from homology"/>
<dbReference type="EMBL" id="RJKM01000001">
    <property type="protein sequence ID" value="ROP39544.1"/>
    <property type="molecule type" value="Genomic_DNA"/>
</dbReference>
<dbReference type="EC" id="2.6.1.-" evidence="6"/>
<keyword evidence="5" id="KW-0663">Pyridoxal phosphate</keyword>
<dbReference type="SUPFAM" id="SSF53383">
    <property type="entry name" value="PLP-dependent transferases"/>
    <property type="match status" value="1"/>
</dbReference>
<dbReference type="PROSITE" id="PS00105">
    <property type="entry name" value="AA_TRANSFER_CLASS_1"/>
    <property type="match status" value="1"/>
</dbReference>
<dbReference type="AlphaFoldDB" id="A0A3N1HAJ3"/>
<comment type="cofactor">
    <cofactor evidence="1 6">
        <name>pyridoxal 5'-phosphate</name>
        <dbReference type="ChEBI" id="CHEBI:597326"/>
    </cofactor>
</comment>
<name>A0A3N1HAJ3_9PSEU</name>
<evidence type="ECO:0000259" key="7">
    <source>
        <dbReference type="Pfam" id="PF00155"/>
    </source>
</evidence>
<dbReference type="GO" id="GO:0008483">
    <property type="term" value="F:transaminase activity"/>
    <property type="evidence" value="ECO:0007669"/>
    <property type="project" value="UniProtKB-KW"/>
</dbReference>
<dbReference type="CDD" id="cd00609">
    <property type="entry name" value="AAT_like"/>
    <property type="match status" value="1"/>
</dbReference>
<reference evidence="8 9" key="1">
    <citation type="submission" date="2018-11" db="EMBL/GenBank/DDBJ databases">
        <title>Sequencing the genomes of 1000 actinobacteria strains.</title>
        <authorList>
            <person name="Klenk H.-P."/>
        </authorList>
    </citation>
    <scope>NUCLEOTIDE SEQUENCE [LARGE SCALE GENOMIC DNA]</scope>
    <source>
        <strain evidence="8 9">DSM 44231</strain>
    </source>
</reference>
<evidence type="ECO:0000313" key="8">
    <source>
        <dbReference type="EMBL" id="ROP39544.1"/>
    </source>
</evidence>
<sequence>MTAVRPPVPSRSRTTAVAKFDAKAMERRRSTVCAQAAGFPGGSISLAGMVGVAGRADVPPFHVMEVLSAAARRQRVVGDVVSLAAGQPSSPAPTPVLEAAHRALREQALGYTEQLGIVELREALAGHYFRQYGLEVSADDVVVTTGSSGGFLLAFLAAFEPGDRVALARPGYPAYRNILTALGCEVVELPCGPETRFQPTVAMLDDAGPLAGLVVASPANPTGTVLSPDELAGLSAWCAEHDVRLVSDEIYHGISYGAPLASAWQTSRDSVVVNSFSKAFAMTGWRLGWMLLPPDLRRAVDRLTGNFTLCPPALAQHAAVAAFEPESYAQAERLVEGYRLNRDVLLKGLADLGIDEVAPADGAFYAYADVSHLTDDSMDFCRRLLDDTGVAIVPGVDFDPVRGHEFIRMSFAGSAPDIEEALRRLGAWLSSSR</sequence>
<dbReference type="InterPro" id="IPR015421">
    <property type="entry name" value="PyrdxlP-dep_Trfase_major"/>
</dbReference>
<dbReference type="InterPro" id="IPR015424">
    <property type="entry name" value="PyrdxlP-dep_Trfase"/>
</dbReference>
<comment type="similarity">
    <text evidence="2 6">Belongs to the class-I pyridoxal-phosphate-dependent aminotransferase family.</text>
</comment>
<dbReference type="InterPro" id="IPR004838">
    <property type="entry name" value="NHTrfase_class1_PyrdxlP-BS"/>
</dbReference>
<protein>
    <recommendedName>
        <fullName evidence="6">Aminotransferase</fullName>
        <ecNumber evidence="6">2.6.1.-</ecNumber>
    </recommendedName>
</protein>
<evidence type="ECO:0000256" key="6">
    <source>
        <dbReference type="RuleBase" id="RU000481"/>
    </source>
</evidence>
<gene>
    <name evidence="8" type="ORF">EDD40_4933</name>
</gene>
<dbReference type="InterPro" id="IPR004839">
    <property type="entry name" value="Aminotransferase_I/II_large"/>
</dbReference>
<evidence type="ECO:0000256" key="5">
    <source>
        <dbReference type="ARBA" id="ARBA00022898"/>
    </source>
</evidence>